<feature type="transmembrane region" description="Helical" evidence="1">
    <location>
        <begin position="367"/>
        <end position="387"/>
    </location>
</feature>
<sequence>IHQIANIVLAESSGVMVDYSFSVILVLLHLLQLAELRVSETMCKYIAIVLSILREIKVFFMVFSGVVIFFSIAILHVLYGVGSHTWEEPNVNLPKSFLGAGGRYDPLANDIFENGDGNTKASYKNGPLLLMLMVYFTFSSILMLNVLIETIYAAEGVCCSLYSIYLEVQRVDGKVTVKRGSYHRPFQCSRAQATTWSQAFYHYLLFNMYPFSHVYIWSRFYNLEILDNPAIGAVIQYKCIHQITNITNPKGGVTSYFSFSVVFVFLLLLAEPRVSEAVCKHITIVFDILREVKIFFMALVTNTLYFTVAIVHAIHGVVADSGEPDNARLPSNFIGAISTGGRYDPLSNYMYEDGYGGGKGAYNNGSLLLMMMVYFTFLSILIPNVLIGE</sequence>
<keyword evidence="1" id="KW-1133">Transmembrane helix</keyword>
<evidence type="ECO:0008006" key="4">
    <source>
        <dbReference type="Google" id="ProtNLM"/>
    </source>
</evidence>
<dbReference type="Proteomes" id="UP000780801">
    <property type="component" value="Unassembled WGS sequence"/>
</dbReference>
<evidence type="ECO:0000256" key="1">
    <source>
        <dbReference type="SAM" id="Phobius"/>
    </source>
</evidence>
<proteinExistence type="predicted"/>
<dbReference type="AlphaFoldDB" id="A0A9P6G3H8"/>
<feature type="transmembrane region" description="Helical" evidence="1">
    <location>
        <begin position="200"/>
        <end position="218"/>
    </location>
</feature>
<keyword evidence="1" id="KW-0812">Transmembrane</keyword>
<keyword evidence="1" id="KW-0472">Membrane</keyword>
<evidence type="ECO:0000313" key="3">
    <source>
        <dbReference type="Proteomes" id="UP000780801"/>
    </source>
</evidence>
<feature type="non-terminal residue" evidence="2">
    <location>
        <position position="1"/>
    </location>
</feature>
<comment type="caution">
    <text evidence="2">The sequence shown here is derived from an EMBL/GenBank/DDBJ whole genome shotgun (WGS) entry which is preliminary data.</text>
</comment>
<organism evidence="2 3">
    <name type="scientific">Lunasporangiospora selenospora</name>
    <dbReference type="NCBI Taxonomy" id="979761"/>
    <lineage>
        <taxon>Eukaryota</taxon>
        <taxon>Fungi</taxon>
        <taxon>Fungi incertae sedis</taxon>
        <taxon>Mucoromycota</taxon>
        <taxon>Mortierellomycotina</taxon>
        <taxon>Mortierellomycetes</taxon>
        <taxon>Mortierellales</taxon>
        <taxon>Mortierellaceae</taxon>
        <taxon>Lunasporangiospora</taxon>
    </lineage>
</organism>
<feature type="transmembrane region" description="Helical" evidence="1">
    <location>
        <begin position="19"/>
        <end position="38"/>
    </location>
</feature>
<feature type="transmembrane region" description="Helical" evidence="1">
    <location>
        <begin position="58"/>
        <end position="79"/>
    </location>
</feature>
<gene>
    <name evidence="2" type="ORF">BGW38_001790</name>
</gene>
<feature type="transmembrane region" description="Helical" evidence="1">
    <location>
        <begin position="253"/>
        <end position="271"/>
    </location>
</feature>
<keyword evidence="3" id="KW-1185">Reference proteome</keyword>
<protein>
    <recommendedName>
        <fullName evidence="4">Ion transport domain-containing protein</fullName>
    </recommendedName>
</protein>
<accession>A0A9P6G3H8</accession>
<evidence type="ECO:0000313" key="2">
    <source>
        <dbReference type="EMBL" id="KAF9585560.1"/>
    </source>
</evidence>
<reference evidence="2" key="1">
    <citation type="journal article" date="2020" name="Fungal Divers.">
        <title>Resolving the Mortierellaceae phylogeny through synthesis of multi-gene phylogenetics and phylogenomics.</title>
        <authorList>
            <person name="Vandepol N."/>
            <person name="Liber J."/>
            <person name="Desiro A."/>
            <person name="Na H."/>
            <person name="Kennedy M."/>
            <person name="Barry K."/>
            <person name="Grigoriev I.V."/>
            <person name="Miller A.N."/>
            <person name="O'Donnell K."/>
            <person name="Stajich J.E."/>
            <person name="Bonito G."/>
        </authorList>
    </citation>
    <scope>NUCLEOTIDE SEQUENCE</scope>
    <source>
        <strain evidence="2">KOD1015</strain>
    </source>
</reference>
<feature type="transmembrane region" description="Helical" evidence="1">
    <location>
        <begin position="292"/>
        <end position="314"/>
    </location>
</feature>
<feature type="transmembrane region" description="Helical" evidence="1">
    <location>
        <begin position="128"/>
        <end position="148"/>
    </location>
</feature>
<dbReference type="EMBL" id="JAABOA010000159">
    <property type="protein sequence ID" value="KAF9585560.1"/>
    <property type="molecule type" value="Genomic_DNA"/>
</dbReference>
<dbReference type="OrthoDB" id="2352140at2759"/>
<name>A0A9P6G3H8_9FUNG</name>